<organism evidence="2 3">
    <name type="scientific">Dictyostelium firmibasis</name>
    <dbReference type="NCBI Taxonomy" id="79012"/>
    <lineage>
        <taxon>Eukaryota</taxon>
        <taxon>Amoebozoa</taxon>
        <taxon>Evosea</taxon>
        <taxon>Eumycetozoa</taxon>
        <taxon>Dictyostelia</taxon>
        <taxon>Dictyosteliales</taxon>
        <taxon>Dictyosteliaceae</taxon>
        <taxon>Dictyostelium</taxon>
    </lineage>
</organism>
<gene>
    <name evidence="2" type="ORF">RB653_004156</name>
</gene>
<feature type="chain" id="PRO_5043025550" description="LysM domain-containing protein" evidence="1">
    <location>
        <begin position="22"/>
        <end position="226"/>
    </location>
</feature>
<keyword evidence="3" id="KW-1185">Reference proteome</keyword>
<name>A0AAN7YWS5_9MYCE</name>
<evidence type="ECO:0000313" key="3">
    <source>
        <dbReference type="Proteomes" id="UP001344447"/>
    </source>
</evidence>
<sequence length="226" mass="25259">MKLFKIIIIVFILNFINLSNCEKKINGRLTFYSAADNCPPSGEIAYPKLHTVAGGIGTFDDPITIATSKQWLPIGKKVYIPAYEKYFIMEDECEECEYDFKENGEYRIDAWIGPTTIQNGTTDCEIALELSSTIFILNPNNYHGVNPQPFYNSNGVCLKPVLNKCKDKSNKCGNTCQLPQSMSCDSAAQMFFLSTERFKELNPKIDCSQHISKKKSVCQSGTCGGP</sequence>
<accession>A0AAN7YWS5</accession>
<dbReference type="EMBL" id="JAVFKY010000001">
    <property type="protein sequence ID" value="KAK5582571.1"/>
    <property type="molecule type" value="Genomic_DNA"/>
</dbReference>
<comment type="caution">
    <text evidence="2">The sequence shown here is derived from an EMBL/GenBank/DDBJ whole genome shotgun (WGS) entry which is preliminary data.</text>
</comment>
<feature type="signal peptide" evidence="1">
    <location>
        <begin position="1"/>
        <end position="21"/>
    </location>
</feature>
<protein>
    <recommendedName>
        <fullName evidence="4">LysM domain-containing protein</fullName>
    </recommendedName>
</protein>
<evidence type="ECO:0000313" key="2">
    <source>
        <dbReference type="EMBL" id="KAK5582571.1"/>
    </source>
</evidence>
<dbReference type="Proteomes" id="UP001344447">
    <property type="component" value="Unassembled WGS sequence"/>
</dbReference>
<evidence type="ECO:0008006" key="4">
    <source>
        <dbReference type="Google" id="ProtNLM"/>
    </source>
</evidence>
<reference evidence="2 3" key="1">
    <citation type="submission" date="2023-11" db="EMBL/GenBank/DDBJ databases">
        <title>Dfirmibasis_genome.</title>
        <authorList>
            <person name="Edelbroek B."/>
            <person name="Kjellin J."/>
            <person name="Jerlstrom-Hultqvist J."/>
            <person name="Soderbom F."/>
        </authorList>
    </citation>
    <scope>NUCLEOTIDE SEQUENCE [LARGE SCALE GENOMIC DNA]</scope>
    <source>
        <strain evidence="2 3">TNS-C-14</strain>
    </source>
</reference>
<proteinExistence type="predicted"/>
<dbReference type="AlphaFoldDB" id="A0AAN7YWS5"/>
<evidence type="ECO:0000256" key="1">
    <source>
        <dbReference type="SAM" id="SignalP"/>
    </source>
</evidence>
<keyword evidence="1" id="KW-0732">Signal</keyword>